<dbReference type="NCBIfam" id="TIGR04296">
    <property type="entry name" value="PEFG-CTERM"/>
    <property type="match status" value="1"/>
</dbReference>
<feature type="transmembrane region" description="Helical" evidence="1">
    <location>
        <begin position="163"/>
        <end position="180"/>
    </location>
</feature>
<comment type="caution">
    <text evidence="2">The sequence shown here is derived from an EMBL/GenBank/DDBJ whole genome shotgun (WGS) entry which is preliminary data.</text>
</comment>
<gene>
    <name evidence="2" type="ORF">Nlim_0526</name>
</gene>
<protein>
    <submittedName>
        <fullName evidence="2">Uncharacterized protein</fullName>
    </submittedName>
</protein>
<dbReference type="AlphaFoldDB" id="F3KJ70"/>
<feature type="transmembrane region" description="Helical" evidence="1">
    <location>
        <begin position="133"/>
        <end position="151"/>
    </location>
</feature>
<reference evidence="2" key="1">
    <citation type="journal article" date="2011" name="PLoS ONE">
        <title>Genome of a low-salinity ammonia-oxidizing archaeon determined by single-cell and metagenomic analysis.</title>
        <authorList>
            <person name="Blainey P.C."/>
            <person name="Mosier A.C."/>
            <person name="Potanina A."/>
            <person name="Francis C.A."/>
            <person name="Quake S.R."/>
        </authorList>
    </citation>
    <scope>NUCLEOTIDE SEQUENCE [LARGE SCALE GENOMIC DNA]</scope>
    <source>
        <strain evidence="2">SFB1</strain>
    </source>
</reference>
<dbReference type="EMBL" id="AEGP01000028">
    <property type="protein sequence ID" value="EGG42598.1"/>
    <property type="molecule type" value="Genomic_DNA"/>
</dbReference>
<sequence length="190" mass="21718">MIYWILFLLPLLINPAFAQTSSEFTNSLQYVLQFDDHKFDILYTVNGDVLAMDIDRESKSLLVGLENTKDSNFSITLNSELINAPNNEFVILVDGQDIDYNIFTDTGSFTLSFFIPAGTQEIEIIGTYVIPEFPIGTVFVLIIMITFVIIFTKTKTSFLSCNFIYLISLFSGFNLTRYSFTHTHRLIKKQ</sequence>
<dbReference type="Proteomes" id="UP000004348">
    <property type="component" value="Chromosome"/>
</dbReference>
<evidence type="ECO:0000256" key="1">
    <source>
        <dbReference type="SAM" id="Phobius"/>
    </source>
</evidence>
<dbReference type="STRING" id="886738.Nlim_0526"/>
<accession>F3KJ70</accession>
<name>F3KJ70_9ARCH</name>
<organism evidence="2">
    <name type="scientific">Candidatus Nitrosarchaeum limnium SFB1</name>
    <dbReference type="NCBI Taxonomy" id="886738"/>
    <lineage>
        <taxon>Archaea</taxon>
        <taxon>Nitrososphaerota</taxon>
        <taxon>Nitrososphaeria</taxon>
        <taxon>Nitrosopumilales</taxon>
        <taxon>Nitrosopumilaceae</taxon>
        <taxon>Nitrosarchaeum</taxon>
    </lineage>
</organism>
<keyword evidence="1" id="KW-1133">Transmembrane helix</keyword>
<keyword evidence="1" id="KW-0812">Transmembrane</keyword>
<dbReference type="InterPro" id="IPR027560">
    <property type="entry name" value="PEFG-CTERM"/>
</dbReference>
<dbReference type="HOGENOM" id="CLU_1425033_0_0_2"/>
<proteinExistence type="predicted"/>
<evidence type="ECO:0000313" key="2">
    <source>
        <dbReference type="EMBL" id="EGG42598.1"/>
    </source>
</evidence>
<keyword evidence="1" id="KW-0472">Membrane</keyword>